<accession>A0ABV9DC53</accession>
<comment type="caution">
    <text evidence="2">The sequence shown here is derived from an EMBL/GenBank/DDBJ whole genome shotgun (WGS) entry which is preliminary data.</text>
</comment>
<keyword evidence="1" id="KW-1133">Transmembrane helix</keyword>
<evidence type="ECO:0000313" key="2">
    <source>
        <dbReference type="EMBL" id="MFC4556367.1"/>
    </source>
</evidence>
<name>A0ABV9DC53_9MICO</name>
<keyword evidence="3" id="KW-1185">Reference proteome</keyword>
<evidence type="ECO:0000256" key="1">
    <source>
        <dbReference type="SAM" id="Phobius"/>
    </source>
</evidence>
<feature type="transmembrane region" description="Helical" evidence="1">
    <location>
        <begin position="33"/>
        <end position="54"/>
    </location>
</feature>
<dbReference type="RefSeq" id="WP_122824481.1">
    <property type="nucleotide sequence ID" value="NZ_CP033325.1"/>
</dbReference>
<evidence type="ECO:0000313" key="3">
    <source>
        <dbReference type="Proteomes" id="UP001595955"/>
    </source>
</evidence>
<keyword evidence="1" id="KW-0812">Transmembrane</keyword>
<gene>
    <name evidence="2" type="ORF">ACFO3F_14025</name>
</gene>
<reference evidence="3" key="1">
    <citation type="journal article" date="2019" name="Int. J. Syst. Evol. Microbiol.">
        <title>The Global Catalogue of Microorganisms (GCM) 10K type strain sequencing project: providing services to taxonomists for standard genome sequencing and annotation.</title>
        <authorList>
            <consortium name="The Broad Institute Genomics Platform"/>
            <consortium name="The Broad Institute Genome Sequencing Center for Infectious Disease"/>
            <person name="Wu L."/>
            <person name="Ma J."/>
        </authorList>
    </citation>
    <scope>NUCLEOTIDE SEQUENCE [LARGE SCALE GENOMIC DNA]</scope>
    <source>
        <strain evidence="3">JCM 3369</strain>
    </source>
</reference>
<keyword evidence="1" id="KW-0472">Membrane</keyword>
<sequence>MSAMPARVPIPRTTRTWRPRLHVVRNPVPSRSLLPYLLTCATILLGALVGALLLNTQMAVTAYELHDAQRELNQLVESEASLRQQVEVAGSPAELQRQATELGMVPAETIGFIDLAHGTVLGGPVGEGE</sequence>
<dbReference type="Proteomes" id="UP001595955">
    <property type="component" value="Unassembled WGS sequence"/>
</dbReference>
<protein>
    <recommendedName>
        <fullName evidence="4">Cell division protein FtsL</fullName>
    </recommendedName>
</protein>
<dbReference type="EMBL" id="JBHSGF010000011">
    <property type="protein sequence ID" value="MFC4556367.1"/>
    <property type="molecule type" value="Genomic_DNA"/>
</dbReference>
<proteinExistence type="predicted"/>
<organism evidence="2 3">
    <name type="scientific">Georgenia faecalis</name>
    <dbReference type="NCBI Taxonomy" id="2483799"/>
    <lineage>
        <taxon>Bacteria</taxon>
        <taxon>Bacillati</taxon>
        <taxon>Actinomycetota</taxon>
        <taxon>Actinomycetes</taxon>
        <taxon>Micrococcales</taxon>
        <taxon>Bogoriellaceae</taxon>
        <taxon>Georgenia</taxon>
    </lineage>
</organism>
<evidence type="ECO:0008006" key="4">
    <source>
        <dbReference type="Google" id="ProtNLM"/>
    </source>
</evidence>